<evidence type="ECO:0000313" key="3">
    <source>
        <dbReference type="EMBL" id="STM37628.1"/>
    </source>
</evidence>
<keyword evidence="1" id="KW-0812">Transmembrane</keyword>
<keyword evidence="1" id="KW-1133">Transmembrane helix</keyword>
<keyword evidence="1" id="KW-0472">Membrane</keyword>
<dbReference type="EMBL" id="UGEM01000004">
    <property type="protein sequence ID" value="STP18427.1"/>
    <property type="molecule type" value="Genomic_DNA"/>
</dbReference>
<evidence type="ECO:0000313" key="2">
    <source>
        <dbReference type="EMBL" id="MBA1886238.1"/>
    </source>
</evidence>
<dbReference type="Proteomes" id="UP000523197">
    <property type="component" value="Unassembled WGS sequence"/>
</dbReference>
<organism evidence="3 6">
    <name type="scientific">Escherichia coli</name>
    <dbReference type="NCBI Taxonomy" id="562"/>
    <lineage>
        <taxon>Bacteria</taxon>
        <taxon>Pseudomonadati</taxon>
        <taxon>Pseudomonadota</taxon>
        <taxon>Gammaproteobacteria</taxon>
        <taxon>Enterobacterales</taxon>
        <taxon>Enterobacteriaceae</taxon>
        <taxon>Escherichia</taxon>
    </lineage>
</organism>
<dbReference type="Proteomes" id="UP000254181">
    <property type="component" value="Unassembled WGS sequence"/>
</dbReference>
<evidence type="ECO:0000313" key="5">
    <source>
        <dbReference type="Proteomes" id="UP000254181"/>
    </source>
</evidence>
<dbReference type="EMBL" id="UGFG01000001">
    <property type="protein sequence ID" value="STM37628.1"/>
    <property type="molecule type" value="Genomic_DNA"/>
</dbReference>
<protein>
    <submittedName>
        <fullName evidence="3">Uncharacterized protein</fullName>
    </submittedName>
</protein>
<name>A0A2X7CMX7_ECOLX</name>
<reference evidence="5 6" key="1">
    <citation type="submission" date="2018-06" db="EMBL/GenBank/DDBJ databases">
        <authorList>
            <consortium name="Pathogen Informatics"/>
            <person name="Doyle S."/>
        </authorList>
    </citation>
    <scope>NUCLEOTIDE SEQUENCE [LARGE SCALE GENOMIC DNA]</scope>
    <source>
        <strain evidence="3 6">NCTC8500</strain>
        <strain evidence="4 5">NCTC9075</strain>
    </source>
</reference>
<evidence type="ECO:0000313" key="6">
    <source>
        <dbReference type="Proteomes" id="UP000254429"/>
    </source>
</evidence>
<evidence type="ECO:0000313" key="7">
    <source>
        <dbReference type="Proteomes" id="UP000523197"/>
    </source>
</evidence>
<evidence type="ECO:0000256" key="1">
    <source>
        <dbReference type="SAM" id="Phobius"/>
    </source>
</evidence>
<proteinExistence type="predicted"/>
<feature type="transmembrane region" description="Helical" evidence="1">
    <location>
        <begin position="6"/>
        <end position="25"/>
    </location>
</feature>
<accession>A0A2X7CMX7</accession>
<sequence length="82" mass="9430">MIAFAFWLAFFSLLPVLYWVLKMGFDRLRFALMPKHHLVLECVDSEGVVRRDVVDVSSDDEFYKIAMNAIRAGRSVKGGTFE</sequence>
<dbReference type="EMBL" id="JABFNF010000005">
    <property type="protein sequence ID" value="MBA1886238.1"/>
    <property type="molecule type" value="Genomic_DNA"/>
</dbReference>
<dbReference type="AlphaFoldDB" id="A0A2X7CMX7"/>
<gene>
    <name evidence="2" type="ORF">HLX92_08645</name>
    <name evidence="3" type="ORF">NCTC8500_01374</name>
    <name evidence="4" type="ORF">NCTC9075_01888</name>
</gene>
<evidence type="ECO:0000313" key="4">
    <source>
        <dbReference type="EMBL" id="STP18427.1"/>
    </source>
</evidence>
<reference evidence="2 7" key="2">
    <citation type="submission" date="2020-05" db="EMBL/GenBank/DDBJ databases">
        <title>Epidemiological investigations into extended-spectrum beta-lactam resistant Escherichia coli ST457 carried by Australian Silver gulls identified clonal lineages that cause ExPEC disease.</title>
        <authorList>
            <person name="Nesporova K."/>
            <person name="Wyrsch E.R."/>
            <person name="Valcek A."/>
            <person name="Bitar I."/>
            <person name="Chaw K."/>
            <person name="Harris P."/>
            <person name="Hrabak J."/>
            <person name="Djordjevic S.P."/>
            <person name="Dolejska M."/>
        </authorList>
    </citation>
    <scope>NUCLEOTIDE SEQUENCE [LARGE SCALE GENOMIC DNA]</scope>
    <source>
        <strain evidence="2 7">CE1966</strain>
    </source>
</reference>
<dbReference type="RefSeq" id="WP_000559954.1">
    <property type="nucleotide sequence ID" value="NZ_BFHX01000066.1"/>
</dbReference>
<dbReference type="Proteomes" id="UP000254429">
    <property type="component" value="Unassembled WGS sequence"/>
</dbReference>